<accession>A0A8H7SRY1</accession>
<protein>
    <submittedName>
        <fullName evidence="1">Uncharacterized protein</fullName>
    </submittedName>
</protein>
<name>A0A8H7SRY1_9FUNG</name>
<organism evidence="1 2">
    <name type="scientific">Thamnidium elegans</name>
    <dbReference type="NCBI Taxonomy" id="101142"/>
    <lineage>
        <taxon>Eukaryota</taxon>
        <taxon>Fungi</taxon>
        <taxon>Fungi incertae sedis</taxon>
        <taxon>Mucoromycota</taxon>
        <taxon>Mucoromycotina</taxon>
        <taxon>Mucoromycetes</taxon>
        <taxon>Mucorales</taxon>
        <taxon>Mucorineae</taxon>
        <taxon>Mucoraceae</taxon>
        <taxon>Thamnidium</taxon>
    </lineage>
</organism>
<sequence>MASLQYPLTDSNGNITTISDPTRMIQYAQEYYQMLYSIELVEPTDIINYLDRITFDRTLDRTDAKSLELDIDLDVLTDQTNRVSKSNSPGVDGLGYPFLAVLFRIPCLKQLVLDLYNDA</sequence>
<dbReference type="AlphaFoldDB" id="A0A8H7SRY1"/>
<comment type="caution">
    <text evidence="1">The sequence shown here is derived from an EMBL/GenBank/DDBJ whole genome shotgun (WGS) entry which is preliminary data.</text>
</comment>
<dbReference type="EMBL" id="JAEPRE010000082">
    <property type="protein sequence ID" value="KAG2233343.1"/>
    <property type="molecule type" value="Genomic_DNA"/>
</dbReference>
<dbReference type="Proteomes" id="UP000613177">
    <property type="component" value="Unassembled WGS sequence"/>
</dbReference>
<evidence type="ECO:0000313" key="1">
    <source>
        <dbReference type="EMBL" id="KAG2233343.1"/>
    </source>
</evidence>
<evidence type="ECO:0000313" key="2">
    <source>
        <dbReference type="Proteomes" id="UP000613177"/>
    </source>
</evidence>
<proteinExistence type="predicted"/>
<gene>
    <name evidence="1" type="ORF">INT48_009091</name>
</gene>
<keyword evidence="2" id="KW-1185">Reference proteome</keyword>
<reference evidence="1" key="1">
    <citation type="submission" date="2021-01" db="EMBL/GenBank/DDBJ databases">
        <title>Metabolic potential, ecology and presence of endohyphal bacteria is reflected in genomic diversity of Mucoromycotina.</title>
        <authorList>
            <person name="Muszewska A."/>
            <person name="Okrasinska A."/>
            <person name="Steczkiewicz K."/>
            <person name="Drgas O."/>
            <person name="Orlowska M."/>
            <person name="Perlinska-Lenart U."/>
            <person name="Aleksandrzak-Piekarczyk T."/>
            <person name="Szatraj K."/>
            <person name="Zielenkiewicz U."/>
            <person name="Pilsyk S."/>
            <person name="Malc E."/>
            <person name="Mieczkowski P."/>
            <person name="Kruszewska J.S."/>
            <person name="Biernat P."/>
            <person name="Pawlowska J."/>
        </authorList>
    </citation>
    <scope>NUCLEOTIDE SEQUENCE</scope>
    <source>
        <strain evidence="1">WA0000018081</strain>
    </source>
</reference>